<feature type="region of interest" description="Disordered" evidence="3">
    <location>
        <begin position="86"/>
        <end position="106"/>
    </location>
</feature>
<dbReference type="InterPro" id="IPR045156">
    <property type="entry name" value="Vac8"/>
</dbReference>
<dbReference type="AlphaFoldDB" id="A0A7S0CMG7"/>
<organism evidence="4">
    <name type="scientific">Proboscia inermis</name>
    <dbReference type="NCBI Taxonomy" id="420281"/>
    <lineage>
        <taxon>Eukaryota</taxon>
        <taxon>Sar</taxon>
        <taxon>Stramenopiles</taxon>
        <taxon>Ochrophyta</taxon>
        <taxon>Bacillariophyta</taxon>
        <taxon>Coscinodiscophyceae</taxon>
        <taxon>Rhizosoleniophycidae</taxon>
        <taxon>Rhizosoleniales</taxon>
        <taxon>Rhizosoleniaceae</taxon>
        <taxon>Proboscia</taxon>
    </lineage>
</organism>
<dbReference type="SUPFAM" id="SSF48371">
    <property type="entry name" value="ARM repeat"/>
    <property type="match status" value="1"/>
</dbReference>
<protein>
    <recommendedName>
        <fullName evidence="5">UNC-45/Cro1/She4 central domain-containing protein</fullName>
    </recommendedName>
</protein>
<proteinExistence type="inferred from homology"/>
<comment type="similarity">
    <text evidence="1">Belongs to the beta-catenin family.</text>
</comment>
<dbReference type="InterPro" id="IPR011989">
    <property type="entry name" value="ARM-like"/>
</dbReference>
<evidence type="ECO:0000256" key="2">
    <source>
        <dbReference type="ARBA" id="ARBA00022737"/>
    </source>
</evidence>
<accession>A0A7S0CMG7</accession>
<evidence type="ECO:0000313" key="4">
    <source>
        <dbReference type="EMBL" id="CAD8428284.1"/>
    </source>
</evidence>
<feature type="compositionally biased region" description="Acidic residues" evidence="3">
    <location>
        <begin position="86"/>
        <end position="104"/>
    </location>
</feature>
<sequence length="473" mass="52729">MTPANVGEVLLEKDDRLPAIQERVPGGYSNGDYEDSCHSTAVSKTLKILRYYSRILTVMVPMAHYPGFLDKMVSRLNTKWLDNLEEKDDDEESNATSELSDDMGEINKTDADRARDLITESRKVDACAILVNLACAEQNKVYMAQEHKNLLDAVIHCAYYEKSSQAREHASMVIMNLAYSNENKLHMAKKDMLLAALVILMKDDSPYTRRYASASLFTLACVVANTSRIASHNDGAILEALRQVLINDPSQDARTNAAEAFFNMGRNNTDETLQKMAQHPMLMYTLALAVADVEDNNEDAKTFSALCLEWMATDIHHDKMVACHDELLRSLVKASEYTGSTSIAEAFKTQSTQLENRMPMVNCSGLLTALSRMALLFSDEAVDTNDNIRACAVLAIERLSTVEEARPIMSHHEGIMTALTRANFKKFSTSHISPKDLGEDGQYIDNINEGDSELEEQVHLLTKVALKNLADIL</sequence>
<dbReference type="GO" id="GO:0071562">
    <property type="term" value="P:nucleus-vacuole junction assembly"/>
    <property type="evidence" value="ECO:0007669"/>
    <property type="project" value="InterPro"/>
</dbReference>
<dbReference type="InterPro" id="IPR016024">
    <property type="entry name" value="ARM-type_fold"/>
</dbReference>
<dbReference type="PANTHER" id="PTHR47249">
    <property type="entry name" value="VACUOLAR PROTEIN 8"/>
    <property type="match status" value="1"/>
</dbReference>
<dbReference type="EMBL" id="HBEL01053409">
    <property type="protein sequence ID" value="CAD8428284.1"/>
    <property type="molecule type" value="Transcribed_RNA"/>
</dbReference>
<reference evidence="4" key="1">
    <citation type="submission" date="2021-01" db="EMBL/GenBank/DDBJ databases">
        <authorList>
            <person name="Corre E."/>
            <person name="Pelletier E."/>
            <person name="Niang G."/>
            <person name="Scheremetjew M."/>
            <person name="Finn R."/>
            <person name="Kale V."/>
            <person name="Holt S."/>
            <person name="Cochrane G."/>
            <person name="Meng A."/>
            <person name="Brown T."/>
            <person name="Cohen L."/>
        </authorList>
    </citation>
    <scope>NUCLEOTIDE SEQUENCE</scope>
    <source>
        <strain evidence="4">CCAP1064/1</strain>
    </source>
</reference>
<gene>
    <name evidence="4" type="ORF">PINE0816_LOCUS24454</name>
</gene>
<dbReference type="PANTHER" id="PTHR47249:SF1">
    <property type="entry name" value="VACUOLAR PROTEIN 8"/>
    <property type="match status" value="1"/>
</dbReference>
<name>A0A7S0CMG7_9STRA</name>
<dbReference type="Gene3D" id="1.25.10.10">
    <property type="entry name" value="Leucine-rich Repeat Variant"/>
    <property type="match status" value="1"/>
</dbReference>
<dbReference type="GO" id="GO:0043495">
    <property type="term" value="F:protein-membrane adaptor activity"/>
    <property type="evidence" value="ECO:0007669"/>
    <property type="project" value="InterPro"/>
</dbReference>
<evidence type="ECO:0000256" key="1">
    <source>
        <dbReference type="ARBA" id="ARBA00005462"/>
    </source>
</evidence>
<evidence type="ECO:0000256" key="3">
    <source>
        <dbReference type="SAM" id="MobiDB-lite"/>
    </source>
</evidence>
<keyword evidence="2" id="KW-0677">Repeat</keyword>
<evidence type="ECO:0008006" key="5">
    <source>
        <dbReference type="Google" id="ProtNLM"/>
    </source>
</evidence>